<keyword evidence="1 8" id="KW-0963">Cytoplasm</keyword>
<dbReference type="InterPro" id="IPR009080">
    <property type="entry name" value="tRNAsynth_Ia_anticodon-bd"/>
</dbReference>
<dbReference type="PANTHER" id="PTHR11946">
    <property type="entry name" value="VALYL-TRNA SYNTHETASES"/>
    <property type="match status" value="1"/>
</dbReference>
<dbReference type="PANTHER" id="PTHR11946:SF93">
    <property type="entry name" value="VALINE--TRNA LIGASE, CHLOROPLASTIC_MITOCHONDRIAL 2"/>
    <property type="match status" value="1"/>
</dbReference>
<dbReference type="GO" id="GO:0005829">
    <property type="term" value="C:cytosol"/>
    <property type="evidence" value="ECO:0007669"/>
    <property type="project" value="TreeGrafter"/>
</dbReference>
<protein>
    <recommendedName>
        <fullName evidence="8">Valine--tRNA ligase</fullName>
        <ecNumber evidence="8">6.1.1.9</ecNumber>
    </recommendedName>
    <alternativeName>
        <fullName evidence="8">Valyl-tRNA synthetase</fullName>
        <shortName evidence="8">ValRS</shortName>
    </alternativeName>
</protein>
<dbReference type="CDD" id="cd07962">
    <property type="entry name" value="Anticodon_Ia_Val"/>
    <property type="match status" value="1"/>
</dbReference>
<dbReference type="GO" id="GO:0004832">
    <property type="term" value="F:valine-tRNA ligase activity"/>
    <property type="evidence" value="ECO:0007669"/>
    <property type="project" value="UniProtKB-UniRule"/>
</dbReference>
<evidence type="ECO:0000256" key="1">
    <source>
        <dbReference type="ARBA" id="ARBA00022490"/>
    </source>
</evidence>
<dbReference type="PRINTS" id="PR00986">
    <property type="entry name" value="TRNASYNTHVAL"/>
</dbReference>
<comment type="caution">
    <text evidence="11">The sequence shown here is derived from an EMBL/GenBank/DDBJ whole genome shotgun (WGS) entry which is preliminary data.</text>
</comment>
<keyword evidence="2 8" id="KW-0436">Ligase</keyword>
<evidence type="ECO:0000256" key="2">
    <source>
        <dbReference type="ARBA" id="ARBA00022598"/>
    </source>
</evidence>
<evidence type="ECO:0000256" key="6">
    <source>
        <dbReference type="ARBA" id="ARBA00023146"/>
    </source>
</evidence>
<dbReference type="Gene3D" id="3.90.740.10">
    <property type="entry name" value="Valyl/Leucyl/Isoleucyl-tRNA synthetase, editing domain"/>
    <property type="match status" value="1"/>
</dbReference>
<reference evidence="11" key="2">
    <citation type="submission" date="2022-09" db="EMBL/GenBank/DDBJ databases">
        <authorList>
            <person name="Sun Q."/>
            <person name="Ohkuma M."/>
        </authorList>
    </citation>
    <scope>NUCLEOTIDE SEQUENCE</scope>
    <source>
        <strain evidence="11">JCM 13583</strain>
    </source>
</reference>
<dbReference type="InterPro" id="IPR022874">
    <property type="entry name" value="Valine-tRNA_ligase_type_2"/>
</dbReference>
<accession>A0AA37BR28</accession>
<evidence type="ECO:0000313" key="12">
    <source>
        <dbReference type="Proteomes" id="UP000632195"/>
    </source>
</evidence>
<dbReference type="EC" id="6.1.1.9" evidence="8"/>
<keyword evidence="12" id="KW-1185">Reference proteome</keyword>
<comment type="domain">
    <text evidence="8">ValRS has two distinct active sites: one for aminoacylation and one for editing. The misactivated threonine is translocated from the active site to the editing site.</text>
</comment>
<keyword evidence="3 8" id="KW-0547">Nucleotide-binding</keyword>
<dbReference type="AlphaFoldDB" id="A0AA37BR28"/>
<dbReference type="InterPro" id="IPR014729">
    <property type="entry name" value="Rossmann-like_a/b/a_fold"/>
</dbReference>
<dbReference type="SUPFAM" id="SSF47323">
    <property type="entry name" value="Anticodon-binding domain of a subclass of class I aminoacyl-tRNA synthetases"/>
    <property type="match status" value="1"/>
</dbReference>
<dbReference type="EMBL" id="BMNY01000001">
    <property type="protein sequence ID" value="GGM69335.1"/>
    <property type="molecule type" value="Genomic_DNA"/>
</dbReference>
<dbReference type="Pfam" id="PF08264">
    <property type="entry name" value="Anticodon_1"/>
    <property type="match status" value="1"/>
</dbReference>
<dbReference type="InterPro" id="IPR001412">
    <property type="entry name" value="aa-tRNA-synth_I_CS"/>
</dbReference>
<evidence type="ECO:0000259" key="9">
    <source>
        <dbReference type="Pfam" id="PF00133"/>
    </source>
</evidence>
<feature type="domain" description="Aminoacyl-tRNA synthetase class Ia" evidence="9">
    <location>
        <begin position="14"/>
        <end position="562"/>
    </location>
</feature>
<dbReference type="GO" id="GO:0006438">
    <property type="term" value="P:valyl-tRNA aminoacylation"/>
    <property type="evidence" value="ECO:0007669"/>
    <property type="project" value="UniProtKB-UniRule"/>
</dbReference>
<feature type="binding site" evidence="8">
    <location>
        <position position="527"/>
    </location>
    <ligand>
        <name>ATP</name>
        <dbReference type="ChEBI" id="CHEBI:30616"/>
    </ligand>
</feature>
<gene>
    <name evidence="8 11" type="primary">valS</name>
    <name evidence="11" type="ORF">GCM10007108_04280</name>
</gene>
<keyword evidence="6 8" id="KW-0030">Aminoacyl-tRNA synthetase</keyword>
<organism evidence="11 12">
    <name type="scientific">Thermogymnomonas acidicola</name>
    <dbReference type="NCBI Taxonomy" id="399579"/>
    <lineage>
        <taxon>Archaea</taxon>
        <taxon>Methanobacteriati</taxon>
        <taxon>Thermoplasmatota</taxon>
        <taxon>Thermoplasmata</taxon>
        <taxon>Thermoplasmatales</taxon>
        <taxon>Thermogymnomonas</taxon>
    </lineage>
</organism>
<dbReference type="Pfam" id="PF00133">
    <property type="entry name" value="tRNA-synt_1"/>
    <property type="match status" value="1"/>
</dbReference>
<dbReference type="NCBIfam" id="NF009687">
    <property type="entry name" value="PRK13208.1"/>
    <property type="match status" value="1"/>
</dbReference>
<keyword evidence="5 8" id="KW-0648">Protein biosynthesis</keyword>
<comment type="similarity">
    <text evidence="8">Belongs to the class-I aminoacyl-tRNA synthetase family. ValS type 2 subfamily.</text>
</comment>
<keyword evidence="4 8" id="KW-0067">ATP-binding</keyword>
<dbReference type="RefSeq" id="WP_188679908.1">
    <property type="nucleotide sequence ID" value="NZ_BMNY01000001.1"/>
</dbReference>
<evidence type="ECO:0000256" key="8">
    <source>
        <dbReference type="HAMAP-Rule" id="MF_02005"/>
    </source>
</evidence>
<evidence type="ECO:0000256" key="3">
    <source>
        <dbReference type="ARBA" id="ARBA00022741"/>
    </source>
</evidence>
<dbReference type="InterPro" id="IPR009008">
    <property type="entry name" value="Val/Leu/Ile-tRNA-synth_edit"/>
</dbReference>
<evidence type="ECO:0000259" key="10">
    <source>
        <dbReference type="Pfam" id="PF08264"/>
    </source>
</evidence>
<comment type="function">
    <text evidence="8">Catalyzes the attachment of valine to tRNA(Val). As ValRS can inadvertently accommodate and process structurally similar amino acids such as threonine, to avoid such errors, it has a 'posttransfer' editing activity that hydrolyzes mischarged Thr-tRNA(Val) in a tRNA-dependent manner.</text>
</comment>
<evidence type="ECO:0000313" key="11">
    <source>
        <dbReference type="EMBL" id="GGM69335.1"/>
    </source>
</evidence>
<dbReference type="Gene3D" id="3.40.50.620">
    <property type="entry name" value="HUPs"/>
    <property type="match status" value="2"/>
</dbReference>
<proteinExistence type="inferred from homology"/>
<dbReference type="PROSITE" id="PS00178">
    <property type="entry name" value="AA_TRNA_LIGASE_I"/>
    <property type="match status" value="1"/>
</dbReference>
<feature type="short sequence motif" description="'HIGH' region" evidence="8">
    <location>
        <begin position="42"/>
        <end position="52"/>
    </location>
</feature>
<dbReference type="HAMAP" id="MF_02005">
    <property type="entry name" value="Val_tRNA_synth_type2"/>
    <property type="match status" value="1"/>
</dbReference>
<dbReference type="SUPFAM" id="SSF50677">
    <property type="entry name" value="ValRS/IleRS/LeuRS editing domain"/>
    <property type="match status" value="1"/>
</dbReference>
<dbReference type="GO" id="GO:0002161">
    <property type="term" value="F:aminoacyl-tRNA deacylase activity"/>
    <property type="evidence" value="ECO:0007669"/>
    <property type="project" value="InterPro"/>
</dbReference>
<evidence type="ECO:0000256" key="5">
    <source>
        <dbReference type="ARBA" id="ARBA00022917"/>
    </source>
</evidence>
<dbReference type="InterPro" id="IPR033705">
    <property type="entry name" value="Anticodon_Ia_Val"/>
</dbReference>
<sequence>MELDIRGMEESVKRLWDDLNLYSFKYDGGSREQYFTIDTPPPTISGKMHMGHAFSYPHQDFIARYKRMRGYRVFYPWGFDDNGLPTERYAEKELGVKAENMELGEFIRACQDVARKAESELLRTWKDIGISADFSDFYTTSSNYSKRISQRMFIDLYRKGRAYRTAAPSIRCPTCKTAISQIEMKDQEMSTDFVYIEFGVVGGGSITIATTRPEMLGACIAVLVNPEDERYRALQGKEVTVPIYGQRVRIIPHPYVDPAKGTGAEMLCTFGDQNDLQIWRELRMDARIIIDDSGKMNSMAGPLAGMSIQDARKRAIEILSSSGLVEKVERIKHSVNTHERCNTPIEITISTQWFVRYLDLRDEFLRRGSEVNWIPEHMRSRYENWINGLRWDWCISRQRYFGVPFPVWYCRSCGEVKLADPSELPVDPRVQPPKGRCEKCGSDQFEPERDVMDTWATSSLTPRIALTRYGAFESLYPMDIRFQGHDIISFWAFTTIARSHIHDGKIPWKNLFISGNVYDPYGQKMSKSKGNIVEPSSVIEKYGADALRYWASTTQPGEDIKIREQDFVRGRRTVIKIYNASRLVHMLSDGAGQHWDGVPRLPESRWILSKIQGLIVEATGEMDQYQVSKARASVDNFFWNTFCDNYLEMAKARASRCRETGDTQGASETAAVASLSLLTLLKMYAPFLPFITESVYQEFRLGGEKSIHLERWPSEDSQYRDAEYERMGDRAVDIMAAVRALRSKNNQPLSVPIPRLRVRADPETVSRFGEIIRLTMKIGEMVTEEGQDVAVEVIA</sequence>
<evidence type="ECO:0000256" key="7">
    <source>
        <dbReference type="ARBA" id="ARBA00047552"/>
    </source>
</evidence>
<feature type="domain" description="Methionyl/Valyl/Leucyl/Isoleucyl-tRNA synthetase anticodon-binding" evidence="10">
    <location>
        <begin position="605"/>
        <end position="752"/>
    </location>
</feature>
<name>A0AA37BR28_9ARCH</name>
<dbReference type="Gene3D" id="1.10.730.10">
    <property type="entry name" value="Isoleucyl-tRNA Synthetase, Domain 1"/>
    <property type="match status" value="1"/>
</dbReference>
<dbReference type="InterPro" id="IPR002303">
    <property type="entry name" value="Valyl-tRNA_ligase"/>
</dbReference>
<reference evidence="11" key="1">
    <citation type="journal article" date="2014" name="Int. J. Syst. Evol. Microbiol.">
        <title>Complete genome sequence of Corynebacterium casei LMG S-19264T (=DSM 44701T), isolated from a smear-ripened cheese.</title>
        <authorList>
            <consortium name="US DOE Joint Genome Institute (JGI-PGF)"/>
            <person name="Walter F."/>
            <person name="Albersmeier A."/>
            <person name="Kalinowski J."/>
            <person name="Ruckert C."/>
        </authorList>
    </citation>
    <scope>NUCLEOTIDE SEQUENCE</scope>
    <source>
        <strain evidence="11">JCM 13583</strain>
    </source>
</reference>
<dbReference type="GO" id="GO:0005524">
    <property type="term" value="F:ATP binding"/>
    <property type="evidence" value="ECO:0007669"/>
    <property type="project" value="UniProtKB-UniRule"/>
</dbReference>
<comment type="subcellular location">
    <subcellularLocation>
        <location evidence="8">Cytoplasm</location>
    </subcellularLocation>
</comment>
<evidence type="ECO:0000256" key="4">
    <source>
        <dbReference type="ARBA" id="ARBA00022840"/>
    </source>
</evidence>
<comment type="catalytic activity">
    <reaction evidence="7 8">
        <text>tRNA(Val) + L-valine + ATP = L-valyl-tRNA(Val) + AMP + diphosphate</text>
        <dbReference type="Rhea" id="RHEA:10704"/>
        <dbReference type="Rhea" id="RHEA-COMP:9672"/>
        <dbReference type="Rhea" id="RHEA-COMP:9708"/>
        <dbReference type="ChEBI" id="CHEBI:30616"/>
        <dbReference type="ChEBI" id="CHEBI:33019"/>
        <dbReference type="ChEBI" id="CHEBI:57762"/>
        <dbReference type="ChEBI" id="CHEBI:78442"/>
        <dbReference type="ChEBI" id="CHEBI:78537"/>
        <dbReference type="ChEBI" id="CHEBI:456215"/>
        <dbReference type="EC" id="6.1.1.9"/>
    </reaction>
</comment>
<dbReference type="SUPFAM" id="SSF52374">
    <property type="entry name" value="Nucleotidylyl transferase"/>
    <property type="match status" value="1"/>
</dbReference>
<dbReference type="InterPro" id="IPR013155">
    <property type="entry name" value="M/V/L/I-tRNA-synth_anticd-bd"/>
</dbReference>
<dbReference type="NCBIfam" id="TIGR00422">
    <property type="entry name" value="valS"/>
    <property type="match status" value="1"/>
</dbReference>
<feature type="short sequence motif" description="'KMSKS' region" evidence="8">
    <location>
        <begin position="524"/>
        <end position="528"/>
    </location>
</feature>
<dbReference type="InterPro" id="IPR002300">
    <property type="entry name" value="aa-tRNA-synth_Ia"/>
</dbReference>
<dbReference type="CDD" id="cd00817">
    <property type="entry name" value="ValRS_core"/>
    <property type="match status" value="1"/>
</dbReference>
<dbReference type="Proteomes" id="UP000632195">
    <property type="component" value="Unassembled WGS sequence"/>
</dbReference>